<evidence type="ECO:0000256" key="1">
    <source>
        <dbReference type="SAM" id="Phobius"/>
    </source>
</evidence>
<evidence type="ECO:0000313" key="2">
    <source>
        <dbReference type="EMBL" id="SBR73344.1"/>
    </source>
</evidence>
<protein>
    <submittedName>
        <fullName evidence="2">Uncharacterized protein</fullName>
    </submittedName>
</protein>
<accession>A0A1A8NWW3</accession>
<dbReference type="AlphaFoldDB" id="A0A1A8NWW3"/>
<keyword evidence="1" id="KW-0472">Membrane</keyword>
<sequence>GHAKIPDLTKRVSNFGNQPVWGTDEDLMLLMVLIQWRTKTQIELLFSFLLGYLVLFPILLNSKKPNQNQNNSRVTSF</sequence>
<name>A0A1A8NWW3_9TELE</name>
<organism evidence="2">
    <name type="scientific">Nothobranchius pienaari</name>
    <dbReference type="NCBI Taxonomy" id="704102"/>
    <lineage>
        <taxon>Eukaryota</taxon>
        <taxon>Metazoa</taxon>
        <taxon>Chordata</taxon>
        <taxon>Craniata</taxon>
        <taxon>Vertebrata</taxon>
        <taxon>Euteleostomi</taxon>
        <taxon>Actinopterygii</taxon>
        <taxon>Neopterygii</taxon>
        <taxon>Teleostei</taxon>
        <taxon>Neoteleostei</taxon>
        <taxon>Acanthomorphata</taxon>
        <taxon>Ovalentaria</taxon>
        <taxon>Atherinomorphae</taxon>
        <taxon>Cyprinodontiformes</taxon>
        <taxon>Nothobranchiidae</taxon>
        <taxon>Nothobranchius</taxon>
    </lineage>
</organism>
<feature type="transmembrane region" description="Helical" evidence="1">
    <location>
        <begin position="42"/>
        <end position="60"/>
    </location>
</feature>
<gene>
    <name evidence="2" type="primary">WDR49</name>
</gene>
<dbReference type="EMBL" id="HAEG01005124">
    <property type="protein sequence ID" value="SBR73344.1"/>
    <property type="molecule type" value="Transcribed_RNA"/>
</dbReference>
<reference evidence="2" key="1">
    <citation type="submission" date="2016-05" db="EMBL/GenBank/DDBJ databases">
        <authorList>
            <person name="Lavstsen T."/>
            <person name="Jespersen J.S."/>
        </authorList>
    </citation>
    <scope>NUCLEOTIDE SEQUENCE</scope>
    <source>
        <tissue evidence="2">Brain</tissue>
    </source>
</reference>
<feature type="non-terminal residue" evidence="2">
    <location>
        <position position="77"/>
    </location>
</feature>
<keyword evidence="1" id="KW-1133">Transmembrane helix</keyword>
<proteinExistence type="predicted"/>
<reference evidence="2" key="2">
    <citation type="submission" date="2016-06" db="EMBL/GenBank/DDBJ databases">
        <title>The genome of a short-lived fish provides insights into sex chromosome evolution and the genetic control of aging.</title>
        <authorList>
            <person name="Reichwald K."/>
            <person name="Felder M."/>
            <person name="Petzold A."/>
            <person name="Koch P."/>
            <person name="Groth M."/>
            <person name="Platzer M."/>
        </authorList>
    </citation>
    <scope>NUCLEOTIDE SEQUENCE</scope>
    <source>
        <tissue evidence="2">Brain</tissue>
    </source>
</reference>
<feature type="non-terminal residue" evidence="2">
    <location>
        <position position="1"/>
    </location>
</feature>
<keyword evidence="1" id="KW-0812">Transmembrane</keyword>